<dbReference type="InterPro" id="IPR011042">
    <property type="entry name" value="6-blade_b-propeller_TolB-like"/>
</dbReference>
<organism evidence="2">
    <name type="scientific">uncultured Acidimicrobiales bacterium</name>
    <dbReference type="NCBI Taxonomy" id="310071"/>
    <lineage>
        <taxon>Bacteria</taxon>
        <taxon>Bacillati</taxon>
        <taxon>Actinomycetota</taxon>
        <taxon>Acidimicrobiia</taxon>
        <taxon>Acidimicrobiales</taxon>
        <taxon>environmental samples</taxon>
    </lineage>
</organism>
<gene>
    <name evidence="2" type="ORF">AVDCRST_MAG76-503</name>
</gene>
<feature type="region of interest" description="Disordered" evidence="1">
    <location>
        <begin position="19"/>
        <end position="56"/>
    </location>
</feature>
<dbReference type="SUPFAM" id="SSF82171">
    <property type="entry name" value="DPP6 N-terminal domain-like"/>
    <property type="match status" value="1"/>
</dbReference>
<proteinExistence type="predicted"/>
<sequence length="319" mass="32119">MGVAVVLLVVAILVATRDDGEDPVAQPSSTQAPSTEPATSATSAADTTTVPPTTPRAAPLAIVAADDRRIVVLDQGGSAPPRTLFDLGPSTSADEEPPFIGGVALSGDGQQVYFDVAGTPAIGALQRVPVAGGPPQQIGPGASPVPSPDGTMLASVQAPLPDEPAALILRPLTGGSERRIDLGDETCGNIAWAPSSRELAVDICSGAEPVSVAVVDVPTAGLRLLAPPESVTWSVPAYKPDGTLTLVEQRESDAVVVALAPDRASVTGSILRRSSTTITAIDWSAGGDLLVCDTDGIVVSAVGGGRAQQVATGYTSAVW</sequence>
<reference evidence="2" key="1">
    <citation type="submission" date="2020-02" db="EMBL/GenBank/DDBJ databases">
        <authorList>
            <person name="Meier V. D."/>
        </authorList>
    </citation>
    <scope>NUCLEOTIDE SEQUENCE</scope>
    <source>
        <strain evidence="2">AVDCRST_MAG76</strain>
    </source>
</reference>
<dbReference type="EMBL" id="CADCSZ010000033">
    <property type="protein sequence ID" value="CAA9218765.1"/>
    <property type="molecule type" value="Genomic_DNA"/>
</dbReference>
<evidence type="ECO:0000256" key="1">
    <source>
        <dbReference type="SAM" id="MobiDB-lite"/>
    </source>
</evidence>
<evidence type="ECO:0000313" key="2">
    <source>
        <dbReference type="EMBL" id="CAA9218765.1"/>
    </source>
</evidence>
<dbReference type="AlphaFoldDB" id="A0A6J4HBI2"/>
<name>A0A6J4HBI2_9ACTN</name>
<evidence type="ECO:0008006" key="3">
    <source>
        <dbReference type="Google" id="ProtNLM"/>
    </source>
</evidence>
<accession>A0A6J4HBI2</accession>
<dbReference type="Gene3D" id="2.120.10.30">
    <property type="entry name" value="TolB, C-terminal domain"/>
    <property type="match status" value="1"/>
</dbReference>
<protein>
    <recommendedName>
        <fullName evidence="3">Lipoprotein LpqB beta-propeller domain-containing protein</fullName>
    </recommendedName>
</protein>
<feature type="compositionally biased region" description="Low complexity" evidence="1">
    <location>
        <begin position="27"/>
        <end position="56"/>
    </location>
</feature>